<sequence length="102" mass="10879">MDSAVVTASGELDMESADELRDGLADAIAADPRRLVIDLSDVTFVDSTILGVLVGARSRLGRNSGRIHLVISNPFVLRLFHLTGLDQVFAIHSTRGQALPPA</sequence>
<dbReference type="GO" id="GO:0043856">
    <property type="term" value="F:anti-sigma factor antagonist activity"/>
    <property type="evidence" value="ECO:0007669"/>
    <property type="project" value="InterPro"/>
</dbReference>
<feature type="domain" description="STAS" evidence="3">
    <location>
        <begin position="1"/>
        <end position="102"/>
    </location>
</feature>
<dbReference type="CDD" id="cd07043">
    <property type="entry name" value="STAS_anti-anti-sigma_factors"/>
    <property type="match status" value="1"/>
</dbReference>
<reference evidence="4" key="1">
    <citation type="submission" date="2021-01" db="EMBL/GenBank/DDBJ databases">
        <title>Whole genome shotgun sequence of Virgisporangium aurantiacum NBRC 16421.</title>
        <authorList>
            <person name="Komaki H."/>
            <person name="Tamura T."/>
        </authorList>
    </citation>
    <scope>NUCLEOTIDE SEQUENCE</scope>
    <source>
        <strain evidence="4">NBRC 16421</strain>
    </source>
</reference>
<gene>
    <name evidence="4" type="ORF">Vau01_096620</name>
</gene>
<dbReference type="PROSITE" id="PS50801">
    <property type="entry name" value="STAS"/>
    <property type="match status" value="1"/>
</dbReference>
<dbReference type="Proteomes" id="UP000612585">
    <property type="component" value="Unassembled WGS sequence"/>
</dbReference>
<dbReference type="InterPro" id="IPR002645">
    <property type="entry name" value="STAS_dom"/>
</dbReference>
<keyword evidence="5" id="KW-1185">Reference proteome</keyword>
<dbReference type="Pfam" id="PF01740">
    <property type="entry name" value="STAS"/>
    <property type="match status" value="1"/>
</dbReference>
<evidence type="ECO:0000313" key="5">
    <source>
        <dbReference type="Proteomes" id="UP000612585"/>
    </source>
</evidence>
<evidence type="ECO:0000313" key="4">
    <source>
        <dbReference type="EMBL" id="GIJ62146.1"/>
    </source>
</evidence>
<comment type="caution">
    <text evidence="4">The sequence shown here is derived from an EMBL/GenBank/DDBJ whole genome shotgun (WGS) entry which is preliminary data.</text>
</comment>
<accession>A0A8J3ZDY1</accession>
<protein>
    <recommendedName>
        <fullName evidence="2">Anti-sigma factor antagonist</fullName>
    </recommendedName>
</protein>
<dbReference type="PANTHER" id="PTHR33495">
    <property type="entry name" value="ANTI-SIGMA FACTOR ANTAGONIST TM_1081-RELATED-RELATED"/>
    <property type="match status" value="1"/>
</dbReference>
<evidence type="ECO:0000259" key="3">
    <source>
        <dbReference type="PROSITE" id="PS50801"/>
    </source>
</evidence>
<dbReference type="InterPro" id="IPR036513">
    <property type="entry name" value="STAS_dom_sf"/>
</dbReference>
<dbReference type="EMBL" id="BOPG01000075">
    <property type="protein sequence ID" value="GIJ62146.1"/>
    <property type="molecule type" value="Genomic_DNA"/>
</dbReference>
<evidence type="ECO:0000256" key="1">
    <source>
        <dbReference type="ARBA" id="ARBA00009013"/>
    </source>
</evidence>
<dbReference type="RefSeq" id="WP_204007603.1">
    <property type="nucleotide sequence ID" value="NZ_BOPG01000075.1"/>
</dbReference>
<dbReference type="SUPFAM" id="SSF52091">
    <property type="entry name" value="SpoIIaa-like"/>
    <property type="match status" value="1"/>
</dbReference>
<dbReference type="AlphaFoldDB" id="A0A8J3ZDY1"/>
<proteinExistence type="inferred from homology"/>
<comment type="similarity">
    <text evidence="1 2">Belongs to the anti-sigma-factor antagonist family.</text>
</comment>
<dbReference type="PANTHER" id="PTHR33495:SF2">
    <property type="entry name" value="ANTI-SIGMA FACTOR ANTAGONIST TM_1081-RELATED"/>
    <property type="match status" value="1"/>
</dbReference>
<evidence type="ECO:0000256" key="2">
    <source>
        <dbReference type="RuleBase" id="RU003749"/>
    </source>
</evidence>
<name>A0A8J3ZDY1_9ACTN</name>
<dbReference type="Gene3D" id="3.30.750.24">
    <property type="entry name" value="STAS domain"/>
    <property type="match status" value="1"/>
</dbReference>
<organism evidence="4 5">
    <name type="scientific">Virgisporangium aurantiacum</name>
    <dbReference type="NCBI Taxonomy" id="175570"/>
    <lineage>
        <taxon>Bacteria</taxon>
        <taxon>Bacillati</taxon>
        <taxon>Actinomycetota</taxon>
        <taxon>Actinomycetes</taxon>
        <taxon>Micromonosporales</taxon>
        <taxon>Micromonosporaceae</taxon>
        <taxon>Virgisporangium</taxon>
    </lineage>
</organism>
<dbReference type="NCBIfam" id="TIGR00377">
    <property type="entry name" value="ant_ant_sig"/>
    <property type="match status" value="1"/>
</dbReference>
<dbReference type="InterPro" id="IPR003658">
    <property type="entry name" value="Anti-sigma_ant"/>
</dbReference>